<dbReference type="AlphaFoldDB" id="A0A8E2RTJ7"/>
<name>A0A8E2RTJ7_9BURK</name>
<evidence type="ECO:0000313" key="3">
    <source>
        <dbReference type="Proteomes" id="UP000237686"/>
    </source>
</evidence>
<gene>
    <name evidence="2" type="ORF">C6P98_19185</name>
</gene>
<evidence type="ECO:0000256" key="1">
    <source>
        <dbReference type="SAM" id="MobiDB-lite"/>
    </source>
</evidence>
<feature type="compositionally biased region" description="Basic residues" evidence="1">
    <location>
        <begin position="1"/>
        <end position="10"/>
    </location>
</feature>
<dbReference type="EMBL" id="PVFZ01000052">
    <property type="protein sequence ID" value="PRF21317.1"/>
    <property type="molecule type" value="Genomic_DNA"/>
</dbReference>
<reference evidence="2 3" key="1">
    <citation type="submission" date="2018-03" db="EMBL/GenBank/DDBJ databases">
        <authorList>
            <person name="Nguyen K."/>
            <person name="Fouts D."/>
            <person name="Sutton G."/>
        </authorList>
    </citation>
    <scope>NUCLEOTIDE SEQUENCE [LARGE SCALE GENOMIC DNA]</scope>
    <source>
        <strain evidence="2 3">AU17135</strain>
    </source>
</reference>
<evidence type="ECO:0000313" key="2">
    <source>
        <dbReference type="EMBL" id="PRF21317.1"/>
    </source>
</evidence>
<organism evidence="2 3">
    <name type="scientific">Burkholderia multivorans</name>
    <dbReference type="NCBI Taxonomy" id="87883"/>
    <lineage>
        <taxon>Bacteria</taxon>
        <taxon>Pseudomonadati</taxon>
        <taxon>Pseudomonadota</taxon>
        <taxon>Betaproteobacteria</taxon>
        <taxon>Burkholderiales</taxon>
        <taxon>Burkholderiaceae</taxon>
        <taxon>Burkholderia</taxon>
        <taxon>Burkholderia cepacia complex</taxon>
    </lineage>
</organism>
<sequence>MSNRASRRCRAQPIARRTRTTDGAPHVLRRSQQDRPTGADVRGAVRRDARQTLKRFSVYAR</sequence>
<dbReference type="Proteomes" id="UP000237686">
    <property type="component" value="Unassembled WGS sequence"/>
</dbReference>
<proteinExistence type="predicted"/>
<accession>A0A8E2RTJ7</accession>
<feature type="region of interest" description="Disordered" evidence="1">
    <location>
        <begin position="1"/>
        <end position="48"/>
    </location>
</feature>
<comment type="caution">
    <text evidence="2">The sequence shown here is derived from an EMBL/GenBank/DDBJ whole genome shotgun (WGS) entry which is preliminary data.</text>
</comment>
<protein>
    <submittedName>
        <fullName evidence="2">Uncharacterized protein</fullName>
    </submittedName>
</protein>